<keyword evidence="5" id="KW-1185">Reference proteome</keyword>
<accession>A0A2R5FTM8</accession>
<dbReference type="CDD" id="cd00156">
    <property type="entry name" value="REC"/>
    <property type="match status" value="1"/>
</dbReference>
<protein>
    <submittedName>
        <fullName evidence="4">Response regulator receiver sensor signal transduction histidine kinase</fullName>
    </submittedName>
</protein>
<reference evidence="4 5" key="1">
    <citation type="submission" date="2017-06" db="EMBL/GenBank/DDBJ databases">
        <title>Genome sequencing of cyanobaciteial culture collection at National Institute for Environmental Studies (NIES).</title>
        <authorList>
            <person name="Hirose Y."/>
            <person name="Shimura Y."/>
            <person name="Fujisawa T."/>
            <person name="Nakamura Y."/>
            <person name="Kawachi M."/>
        </authorList>
    </citation>
    <scope>NUCLEOTIDE SEQUENCE [LARGE SCALE GENOMIC DNA]</scope>
    <source>
        <strain evidence="4 5">NIES-4072</strain>
    </source>
</reference>
<dbReference type="GO" id="GO:0016301">
    <property type="term" value="F:kinase activity"/>
    <property type="evidence" value="ECO:0007669"/>
    <property type="project" value="UniProtKB-KW"/>
</dbReference>
<dbReference type="InterPro" id="IPR011006">
    <property type="entry name" value="CheY-like_superfamily"/>
</dbReference>
<feature type="domain" description="Response regulatory" evidence="3">
    <location>
        <begin position="6"/>
        <end position="122"/>
    </location>
</feature>
<dbReference type="InterPro" id="IPR003594">
    <property type="entry name" value="HATPase_dom"/>
</dbReference>
<dbReference type="Pfam" id="PF07568">
    <property type="entry name" value="HisKA_2"/>
    <property type="match status" value="1"/>
</dbReference>
<dbReference type="EMBL" id="BDUD01000001">
    <property type="protein sequence ID" value="GBG21665.1"/>
    <property type="molecule type" value="Genomic_DNA"/>
</dbReference>
<gene>
    <name evidence="4" type="ORF">NIES4072_53530</name>
</gene>
<dbReference type="InterPro" id="IPR036890">
    <property type="entry name" value="HATPase_C_sf"/>
</dbReference>
<evidence type="ECO:0000313" key="5">
    <source>
        <dbReference type="Proteomes" id="UP000245124"/>
    </source>
</evidence>
<dbReference type="RefSeq" id="WP_109011524.1">
    <property type="nucleotide sequence ID" value="NZ_BDUD01000001.1"/>
</dbReference>
<dbReference type="InterPro" id="IPR001789">
    <property type="entry name" value="Sig_transdc_resp-reg_receiver"/>
</dbReference>
<feature type="coiled-coil region" evidence="2">
    <location>
        <begin position="123"/>
        <end position="150"/>
    </location>
</feature>
<dbReference type="AlphaFoldDB" id="A0A2R5FTM8"/>
<organism evidence="4 5">
    <name type="scientific">Nostoc commune NIES-4072</name>
    <dbReference type="NCBI Taxonomy" id="2005467"/>
    <lineage>
        <taxon>Bacteria</taxon>
        <taxon>Bacillati</taxon>
        <taxon>Cyanobacteriota</taxon>
        <taxon>Cyanophyceae</taxon>
        <taxon>Nostocales</taxon>
        <taxon>Nostocaceae</taxon>
        <taxon>Nostoc</taxon>
    </lineage>
</organism>
<dbReference type="Proteomes" id="UP000245124">
    <property type="component" value="Unassembled WGS sequence"/>
</dbReference>
<dbReference type="PANTHER" id="PTHR43065:SF23">
    <property type="entry name" value="SENSOR HISTIDINE KINASE PDTAS"/>
    <property type="match status" value="1"/>
</dbReference>
<sequence length="345" mass="38686">MGIPLRVLLVEDSEDDALLMLRELQRGGYQVTFERIDTPTAMKAAIAGETWDIVICDYSMPTFSAPAALKQVKESGLDLPFIIVSGTIGEDTAVAAMKAGAHDYIIKGNLARLIPAVARELREALVRRERKQAEEQIKASLQEKEVLLKEIHHRVKNNLQIISSLLNLQAEYIKDNQALEVFKDSQNRIDSMALIHEKLYQSQDLAKINFADYIQDLVTNLFYSYNVNSSAITLKMNVEEVFLAIDAAIPCGLIINELISNSLKYAFPQRELGEICIDFCSIEANLFKLTISDNGVGFAQDFDFQATESLGLRLVKGLTHQLQGNIDFISYNGVEYKIIFPTKNF</sequence>
<dbReference type="InterPro" id="IPR011495">
    <property type="entry name" value="Sig_transdc_His_kin_sub2_dim/P"/>
</dbReference>
<name>A0A2R5FTM8_NOSCO</name>
<keyword evidence="4" id="KW-0808">Transferase</keyword>
<dbReference type="PROSITE" id="PS50110">
    <property type="entry name" value="RESPONSE_REGULATORY"/>
    <property type="match status" value="1"/>
</dbReference>
<evidence type="ECO:0000259" key="3">
    <source>
        <dbReference type="PROSITE" id="PS50110"/>
    </source>
</evidence>
<keyword evidence="1" id="KW-0597">Phosphoprotein</keyword>
<dbReference type="Gene3D" id="3.30.450.20">
    <property type="entry name" value="PAS domain"/>
    <property type="match status" value="1"/>
</dbReference>
<dbReference type="PANTHER" id="PTHR43065">
    <property type="entry name" value="SENSOR HISTIDINE KINASE"/>
    <property type="match status" value="1"/>
</dbReference>
<dbReference type="GO" id="GO:0000160">
    <property type="term" value="P:phosphorelay signal transduction system"/>
    <property type="evidence" value="ECO:0007669"/>
    <property type="project" value="InterPro"/>
</dbReference>
<dbReference type="SMART" id="SM00387">
    <property type="entry name" value="HATPase_c"/>
    <property type="match status" value="1"/>
</dbReference>
<evidence type="ECO:0000313" key="4">
    <source>
        <dbReference type="EMBL" id="GBG21665.1"/>
    </source>
</evidence>
<dbReference type="SMART" id="SM00448">
    <property type="entry name" value="REC"/>
    <property type="match status" value="1"/>
</dbReference>
<evidence type="ECO:0000256" key="1">
    <source>
        <dbReference type="PROSITE-ProRule" id="PRU00169"/>
    </source>
</evidence>
<keyword evidence="2" id="KW-0175">Coiled coil</keyword>
<dbReference type="SUPFAM" id="SSF52172">
    <property type="entry name" value="CheY-like"/>
    <property type="match status" value="1"/>
</dbReference>
<comment type="caution">
    <text evidence="4">The sequence shown here is derived from an EMBL/GenBank/DDBJ whole genome shotgun (WGS) entry which is preliminary data.</text>
</comment>
<dbReference type="SUPFAM" id="SSF55874">
    <property type="entry name" value="ATPase domain of HSP90 chaperone/DNA topoisomerase II/histidine kinase"/>
    <property type="match status" value="1"/>
</dbReference>
<dbReference type="Gene3D" id="3.40.50.2300">
    <property type="match status" value="1"/>
</dbReference>
<dbReference type="Gene3D" id="3.30.565.10">
    <property type="entry name" value="Histidine kinase-like ATPase, C-terminal domain"/>
    <property type="match status" value="1"/>
</dbReference>
<keyword evidence="4" id="KW-0418">Kinase</keyword>
<proteinExistence type="predicted"/>
<dbReference type="Pfam" id="PF00072">
    <property type="entry name" value="Response_reg"/>
    <property type="match status" value="1"/>
</dbReference>
<feature type="modified residue" description="4-aspartylphosphate" evidence="1">
    <location>
        <position position="57"/>
    </location>
</feature>
<dbReference type="Pfam" id="PF02518">
    <property type="entry name" value="HATPase_c"/>
    <property type="match status" value="1"/>
</dbReference>
<evidence type="ECO:0000256" key="2">
    <source>
        <dbReference type="SAM" id="Coils"/>
    </source>
</evidence>
<dbReference type="OrthoDB" id="9758522at2"/>